<dbReference type="InParanoid" id="H1Z0D8"/>
<dbReference type="Proteomes" id="UP000005741">
    <property type="component" value="Chromosome"/>
</dbReference>
<dbReference type="RefSeq" id="WP_004076045.1">
    <property type="nucleotide sequence ID" value="NZ_CM001436.1"/>
</dbReference>
<name>H1Z0D8_9EURY</name>
<keyword evidence="1" id="KW-0812">Transmembrane</keyword>
<proteinExistence type="predicted"/>
<dbReference type="OrthoDB" id="375728at2157"/>
<sequence>MISAEDYNYLINNYFLIVYADCLAYLGQKPVEVLIEMESAFMHFSIYSNEKNEEIRAENLQKAYNHIVRATLDCQKLIWLQMHELIEGIYKDPNLRKFCTNSTEQSFLAECNEFFELAKIARRDEINNIGKKPLKSIESYYHLLEKGHSILNSVDCDKKEQFNRYSKFLGIKKNIVELIISFAGGLISGVILMIILGP</sequence>
<gene>
    <name evidence="2" type="ORF">Metlim_0258</name>
</gene>
<dbReference type="HOGENOM" id="CLU_1388735_0_0_2"/>
<protein>
    <submittedName>
        <fullName evidence="2">Uncharacterized protein</fullName>
    </submittedName>
</protein>
<reference evidence="2 3" key="1">
    <citation type="submission" date="2011-10" db="EMBL/GenBank/DDBJ databases">
        <title>The Improved High-Quality Draft genome of Methanoplanus limicola DSM 2279.</title>
        <authorList>
            <consortium name="US DOE Joint Genome Institute (JGI-PGF)"/>
            <person name="Lucas S."/>
            <person name="Copeland A."/>
            <person name="Lapidus A."/>
            <person name="Glavina del Rio T."/>
            <person name="Dalin E."/>
            <person name="Tice H."/>
            <person name="Bruce D."/>
            <person name="Goodwin L."/>
            <person name="Pitluck S."/>
            <person name="Peters L."/>
            <person name="Mikhailova N."/>
            <person name="Lu M."/>
            <person name="Kyrpides N."/>
            <person name="Mavromatis K."/>
            <person name="Ivanova N."/>
            <person name="Markowitz V."/>
            <person name="Cheng J.-F."/>
            <person name="Hugenholtz P."/>
            <person name="Woyke T."/>
            <person name="Wu D."/>
            <person name="Wirth R."/>
            <person name="Brambilla E.-M."/>
            <person name="Klenk H.-P."/>
            <person name="Eisen J.A."/>
        </authorList>
    </citation>
    <scope>NUCLEOTIDE SEQUENCE [LARGE SCALE GENOMIC DNA]</scope>
    <source>
        <strain evidence="2 3">DSM 2279</strain>
    </source>
</reference>
<evidence type="ECO:0000313" key="2">
    <source>
        <dbReference type="EMBL" id="EHQ34405.1"/>
    </source>
</evidence>
<dbReference type="STRING" id="937775.Metlim_0258"/>
<evidence type="ECO:0000313" key="3">
    <source>
        <dbReference type="Proteomes" id="UP000005741"/>
    </source>
</evidence>
<organism evidence="2 3">
    <name type="scientific">Methanoplanus limicola DSM 2279</name>
    <dbReference type="NCBI Taxonomy" id="937775"/>
    <lineage>
        <taxon>Archaea</taxon>
        <taxon>Methanobacteriati</taxon>
        <taxon>Methanobacteriota</taxon>
        <taxon>Stenosarchaea group</taxon>
        <taxon>Methanomicrobia</taxon>
        <taxon>Methanomicrobiales</taxon>
        <taxon>Methanomicrobiaceae</taxon>
        <taxon>Methanoplanus</taxon>
    </lineage>
</organism>
<feature type="transmembrane region" description="Helical" evidence="1">
    <location>
        <begin position="175"/>
        <end position="196"/>
    </location>
</feature>
<keyword evidence="1" id="KW-0472">Membrane</keyword>
<dbReference type="EMBL" id="CM001436">
    <property type="protein sequence ID" value="EHQ34405.1"/>
    <property type="molecule type" value="Genomic_DNA"/>
</dbReference>
<accession>H1Z0D8</accession>
<keyword evidence="3" id="KW-1185">Reference proteome</keyword>
<dbReference type="AlphaFoldDB" id="H1Z0D8"/>
<keyword evidence="1" id="KW-1133">Transmembrane helix</keyword>
<evidence type="ECO:0000256" key="1">
    <source>
        <dbReference type="SAM" id="Phobius"/>
    </source>
</evidence>